<protein>
    <submittedName>
        <fullName evidence="2">Uncharacterized protein</fullName>
    </submittedName>
</protein>
<keyword evidence="3" id="KW-1185">Reference proteome</keyword>
<evidence type="ECO:0000256" key="1">
    <source>
        <dbReference type="SAM" id="Phobius"/>
    </source>
</evidence>
<proteinExistence type="predicted"/>
<evidence type="ECO:0000313" key="3">
    <source>
        <dbReference type="Proteomes" id="UP000799764"/>
    </source>
</evidence>
<comment type="caution">
    <text evidence="2">The sequence shown here is derived from an EMBL/GenBank/DDBJ whole genome shotgun (WGS) entry which is preliminary data.</text>
</comment>
<dbReference type="AlphaFoldDB" id="A0A9P4U541"/>
<accession>A0A9P4U541</accession>
<dbReference type="EMBL" id="MU001512">
    <property type="protein sequence ID" value="KAF2438634.1"/>
    <property type="molecule type" value="Genomic_DNA"/>
</dbReference>
<name>A0A9P4U541_9PLEO</name>
<keyword evidence="1" id="KW-0472">Membrane</keyword>
<feature type="transmembrane region" description="Helical" evidence="1">
    <location>
        <begin position="28"/>
        <end position="50"/>
    </location>
</feature>
<organism evidence="2 3">
    <name type="scientific">Karstenula rhodostoma CBS 690.94</name>
    <dbReference type="NCBI Taxonomy" id="1392251"/>
    <lineage>
        <taxon>Eukaryota</taxon>
        <taxon>Fungi</taxon>
        <taxon>Dikarya</taxon>
        <taxon>Ascomycota</taxon>
        <taxon>Pezizomycotina</taxon>
        <taxon>Dothideomycetes</taxon>
        <taxon>Pleosporomycetidae</taxon>
        <taxon>Pleosporales</taxon>
        <taxon>Massarineae</taxon>
        <taxon>Didymosphaeriaceae</taxon>
        <taxon>Karstenula</taxon>
    </lineage>
</organism>
<reference evidence="2" key="1">
    <citation type="journal article" date="2020" name="Stud. Mycol.">
        <title>101 Dothideomycetes genomes: a test case for predicting lifestyles and emergence of pathogens.</title>
        <authorList>
            <person name="Haridas S."/>
            <person name="Albert R."/>
            <person name="Binder M."/>
            <person name="Bloem J."/>
            <person name="Labutti K."/>
            <person name="Salamov A."/>
            <person name="Andreopoulos B."/>
            <person name="Baker S."/>
            <person name="Barry K."/>
            <person name="Bills G."/>
            <person name="Bluhm B."/>
            <person name="Cannon C."/>
            <person name="Castanera R."/>
            <person name="Culley D."/>
            <person name="Daum C."/>
            <person name="Ezra D."/>
            <person name="Gonzalez J."/>
            <person name="Henrissat B."/>
            <person name="Kuo A."/>
            <person name="Liang C."/>
            <person name="Lipzen A."/>
            <person name="Lutzoni F."/>
            <person name="Magnuson J."/>
            <person name="Mondo S."/>
            <person name="Nolan M."/>
            <person name="Ohm R."/>
            <person name="Pangilinan J."/>
            <person name="Park H.-J."/>
            <person name="Ramirez L."/>
            <person name="Alfaro M."/>
            <person name="Sun H."/>
            <person name="Tritt A."/>
            <person name="Yoshinaga Y."/>
            <person name="Zwiers L.-H."/>
            <person name="Turgeon B."/>
            <person name="Goodwin S."/>
            <person name="Spatafora J."/>
            <person name="Crous P."/>
            <person name="Grigoriev I."/>
        </authorList>
    </citation>
    <scope>NUCLEOTIDE SEQUENCE</scope>
    <source>
        <strain evidence="2">CBS 690.94</strain>
    </source>
</reference>
<dbReference type="Proteomes" id="UP000799764">
    <property type="component" value="Unassembled WGS sequence"/>
</dbReference>
<keyword evidence="1" id="KW-1133">Transmembrane helix</keyword>
<gene>
    <name evidence="2" type="ORF">P171DRAFT_504867</name>
</gene>
<keyword evidence="1" id="KW-0812">Transmembrane</keyword>
<dbReference type="OrthoDB" id="1099at2759"/>
<evidence type="ECO:0000313" key="2">
    <source>
        <dbReference type="EMBL" id="KAF2438634.1"/>
    </source>
</evidence>
<sequence length="88" mass="9382">MGQGMQLGRMSMKVFPETQTLHVSAGKVLYIVGCGVAIAMWKFGLVWLFFALGAVLGRGRPAGCLAMGRSDSFRILHGQIPGRGSLSV</sequence>